<evidence type="ECO:0000313" key="2">
    <source>
        <dbReference type="Proteomes" id="UP000649829"/>
    </source>
</evidence>
<dbReference type="Proteomes" id="UP000649829">
    <property type="component" value="Unassembled WGS sequence"/>
</dbReference>
<protein>
    <recommendedName>
        <fullName evidence="3">DUF2125 domain-containing protein</fullName>
    </recommendedName>
</protein>
<organism evidence="1 2">
    <name type="scientific">Pseudooceanicola nanhaiensis</name>
    <dbReference type="NCBI Taxonomy" id="375761"/>
    <lineage>
        <taxon>Bacteria</taxon>
        <taxon>Pseudomonadati</taxon>
        <taxon>Pseudomonadota</taxon>
        <taxon>Alphaproteobacteria</taxon>
        <taxon>Rhodobacterales</taxon>
        <taxon>Paracoccaceae</taxon>
        <taxon>Pseudooceanicola</taxon>
    </lineage>
</organism>
<comment type="caution">
    <text evidence="1">The sequence shown here is derived from an EMBL/GenBank/DDBJ whole genome shotgun (WGS) entry which is preliminary data.</text>
</comment>
<name>A0A917SRR4_9RHOB</name>
<accession>A0A917SRR4</accession>
<sequence length="331" mass="35471">MKRLLIVILVAAAAWSGYWFIGSYGLKSAYEGWFEARREDGWQADYADLSVRGFPNRFDTTFTDLAIADPATGWAWEAPFFQLLALSYRPNSVIAVFPPESTIATPNERLALTTSDTKASLTLGASSRLPLQRATLVGSDLMVEGVETVSLDSLRLAAELLPGSETDYHLGFRAEGLALPDPLLGRLSGGVALPDLVDKVHVDADVKFDAPWDLDAIEQRRPQPRHLRLRLAEAEWGALKLSATGELDIDAAGTPTGEIAVKAENWRDMLDLAVAAGALPESVAASAEKALGLVAGLSGRADTLNATIAFRDGGMYLGPVPLGEAPVMALR</sequence>
<dbReference type="Pfam" id="PF09898">
    <property type="entry name" value="DUF2125"/>
    <property type="match status" value="1"/>
</dbReference>
<dbReference type="InterPro" id="IPR018666">
    <property type="entry name" value="DUF2125"/>
</dbReference>
<evidence type="ECO:0000313" key="1">
    <source>
        <dbReference type="EMBL" id="GGL95220.1"/>
    </source>
</evidence>
<reference evidence="1" key="1">
    <citation type="journal article" date="2014" name="Int. J. Syst. Evol. Microbiol.">
        <title>Complete genome sequence of Corynebacterium casei LMG S-19264T (=DSM 44701T), isolated from a smear-ripened cheese.</title>
        <authorList>
            <consortium name="US DOE Joint Genome Institute (JGI-PGF)"/>
            <person name="Walter F."/>
            <person name="Albersmeier A."/>
            <person name="Kalinowski J."/>
            <person name="Ruckert C."/>
        </authorList>
    </citation>
    <scope>NUCLEOTIDE SEQUENCE</scope>
    <source>
        <strain evidence="1">CGMCC 1.6293</strain>
    </source>
</reference>
<evidence type="ECO:0008006" key="3">
    <source>
        <dbReference type="Google" id="ProtNLM"/>
    </source>
</evidence>
<dbReference type="AlphaFoldDB" id="A0A917SRR4"/>
<dbReference type="RefSeq" id="WP_028286465.1">
    <property type="nucleotide sequence ID" value="NZ_BMLF01000001.1"/>
</dbReference>
<gene>
    <name evidence="1" type="ORF">GCM10011534_16740</name>
</gene>
<keyword evidence="2" id="KW-1185">Reference proteome</keyword>
<proteinExistence type="predicted"/>
<reference evidence="1" key="2">
    <citation type="submission" date="2020-09" db="EMBL/GenBank/DDBJ databases">
        <authorList>
            <person name="Sun Q."/>
            <person name="Zhou Y."/>
        </authorList>
    </citation>
    <scope>NUCLEOTIDE SEQUENCE</scope>
    <source>
        <strain evidence="1">CGMCC 1.6293</strain>
    </source>
</reference>
<dbReference type="EMBL" id="BMLF01000001">
    <property type="protein sequence ID" value="GGL95220.1"/>
    <property type="molecule type" value="Genomic_DNA"/>
</dbReference>